<evidence type="ECO:0000313" key="3">
    <source>
        <dbReference type="Proteomes" id="UP001596043"/>
    </source>
</evidence>
<keyword evidence="1" id="KW-1133">Transmembrane helix</keyword>
<dbReference type="Proteomes" id="UP001596043">
    <property type="component" value="Unassembled WGS sequence"/>
</dbReference>
<keyword evidence="3" id="KW-1185">Reference proteome</keyword>
<evidence type="ECO:0000256" key="1">
    <source>
        <dbReference type="SAM" id="Phobius"/>
    </source>
</evidence>
<comment type="caution">
    <text evidence="2">The sequence shown here is derived from an EMBL/GenBank/DDBJ whole genome shotgun (WGS) entry which is preliminary data.</text>
</comment>
<reference evidence="3" key="1">
    <citation type="journal article" date="2019" name="Int. J. Syst. Evol. Microbiol.">
        <title>The Global Catalogue of Microorganisms (GCM) 10K type strain sequencing project: providing services to taxonomists for standard genome sequencing and annotation.</title>
        <authorList>
            <consortium name="The Broad Institute Genomics Platform"/>
            <consortium name="The Broad Institute Genome Sequencing Center for Infectious Disease"/>
            <person name="Wu L."/>
            <person name="Ma J."/>
        </authorList>
    </citation>
    <scope>NUCLEOTIDE SEQUENCE [LARGE SCALE GENOMIC DNA]</scope>
    <source>
        <strain evidence="3">YJ-61-S</strain>
    </source>
</reference>
<organism evidence="2 3">
    <name type="scientific">Dokdonia ponticola</name>
    <dbReference type="NCBI Taxonomy" id="2041041"/>
    <lineage>
        <taxon>Bacteria</taxon>
        <taxon>Pseudomonadati</taxon>
        <taxon>Bacteroidota</taxon>
        <taxon>Flavobacteriia</taxon>
        <taxon>Flavobacteriales</taxon>
        <taxon>Flavobacteriaceae</taxon>
        <taxon>Dokdonia</taxon>
    </lineage>
</organism>
<protein>
    <submittedName>
        <fullName evidence="2">Uncharacterized protein</fullName>
    </submittedName>
</protein>
<keyword evidence="1" id="KW-0472">Membrane</keyword>
<dbReference type="EMBL" id="JBHSFV010000001">
    <property type="protein sequence ID" value="MFC4632642.1"/>
    <property type="molecule type" value="Genomic_DNA"/>
</dbReference>
<gene>
    <name evidence="2" type="ORF">ACFO3O_01915</name>
</gene>
<keyword evidence="1" id="KW-0812">Transmembrane</keyword>
<dbReference type="RefSeq" id="WP_379976843.1">
    <property type="nucleotide sequence ID" value="NZ_JBHSFV010000001.1"/>
</dbReference>
<name>A0ABV9HR59_9FLAO</name>
<proteinExistence type="predicted"/>
<evidence type="ECO:0000313" key="2">
    <source>
        <dbReference type="EMBL" id="MFC4632642.1"/>
    </source>
</evidence>
<sequence>MIFGGSAIGANQSLNANRALLAKRKRGKLSFVSSKIETNRFTKKATPEQLQEIRDRIQKEKKQEQIKSILITIVALAILYLIATSIDWHWLFKNFKS</sequence>
<accession>A0ABV9HR59</accession>
<feature type="transmembrane region" description="Helical" evidence="1">
    <location>
        <begin position="69"/>
        <end position="91"/>
    </location>
</feature>